<protein>
    <submittedName>
        <fullName evidence="1">Kti12, chromatin associated</fullName>
    </submittedName>
</protein>
<proteinExistence type="predicted"/>
<sequence>MPLIILTGYPCSGLTYRAKQLQTLLENLQNTLFPVLDDESQSQSQKNRYKIHVVASHDGAHPRTVYDTARSEKEARAVVYGRVKRLLGKDSMVIVDGMNYIKGWRYQLWCESKAAGTTCCVVHVGTPIDQCVTNNDERLQGREQEKNAETVLAGTTACENALPEHDDQPYPPELLQNLIFRYEEPSTSSRWDKPLFTVPWSDPTPPIEAIWTALTGQALSLSAPSIVATPTCSIPGQNLPTTDPDPANAPVLRRSGFSRPKITPHQATVQPPTTDPNALYALEKRTSEIITHIRNFTQSHPSISVLGVSNTSDNSNTPGISIHIPNVPIPLFIPSSTLAASPTEELAGAGGVLALPRLQRLRRQWVGMNRAYLGQGHGKGQGAMGMEKVGEAFVGFLNGEFETVE</sequence>
<accession>A0ACB8UY70</accession>
<organism evidence="1">
    <name type="scientific">Ophidiomyces ophidiicola</name>
    <dbReference type="NCBI Taxonomy" id="1387563"/>
    <lineage>
        <taxon>Eukaryota</taxon>
        <taxon>Fungi</taxon>
        <taxon>Dikarya</taxon>
        <taxon>Ascomycota</taxon>
        <taxon>Pezizomycotina</taxon>
        <taxon>Eurotiomycetes</taxon>
        <taxon>Eurotiomycetidae</taxon>
        <taxon>Onygenales</taxon>
        <taxon>Onygenaceae</taxon>
        <taxon>Ophidiomyces</taxon>
    </lineage>
</organism>
<reference evidence="1" key="1">
    <citation type="journal article" date="2022" name="bioRxiv">
        <title>Population genetic analysis of Ophidiomyces ophidiicola, the causative agent of snake fungal disease, indicates recent introductions to the USA.</title>
        <authorList>
            <person name="Ladner J.T."/>
            <person name="Palmer J.M."/>
            <person name="Ettinger C.L."/>
            <person name="Stajich J.E."/>
            <person name="Farrell T.M."/>
            <person name="Glorioso B.M."/>
            <person name="Lawson B."/>
            <person name="Price S.J."/>
            <person name="Stengle A.G."/>
            <person name="Grear D.A."/>
            <person name="Lorch J.M."/>
        </authorList>
    </citation>
    <scope>NUCLEOTIDE SEQUENCE</scope>
    <source>
        <strain evidence="1">NWHC 24266-5</strain>
    </source>
</reference>
<comment type="caution">
    <text evidence="1">The sequence shown here is derived from an EMBL/GenBank/DDBJ whole genome shotgun (WGS) entry which is preliminary data.</text>
</comment>
<evidence type="ECO:0000313" key="1">
    <source>
        <dbReference type="EMBL" id="KAI2388028.1"/>
    </source>
</evidence>
<name>A0ACB8UY70_9EURO</name>
<gene>
    <name evidence="1" type="primary">KTI12</name>
    <name evidence="1" type="ORF">LOY88_002825</name>
</gene>
<dbReference type="EMBL" id="JALBCA010000034">
    <property type="protein sequence ID" value="KAI2388028.1"/>
    <property type="molecule type" value="Genomic_DNA"/>
</dbReference>